<sequence>MILRTKLTAAASLLLLTAPALTASAFPLMGKKKPTVATDLHKPNAAQNALIDKAITREAVVVKTLKERAPLVETYIQNMRPDKVMSQVPDSDQHFLGRVDFGKVITDVNYTPDKKDLGEKKGKFGLGFLKGSLGFINGLSAGLHLQYHQAGFVQMLLIDSNSFNRQTYQFSYVRSAFLGSVPTLVFDVSPIKKNATGRFIGRIWIEKDGGNIVRFNGDFAGTSENEIKEYFHFDSWRMNVQEGLWLPTSIYIEETDPKSPTHSLRFKAVNHIWGYALKVPAKESEQTEVDVVGAKNETQQDAQDVSPLGASREWVQQAEDNVIDRLFQAGLIDAPSDFDKTLESLANNILIYNKIETSRPLKVRVLLTSPLESIAVGNTILLSKSLIDTADVPTQDGAQFMGNLNCMLAFQIAHILLGHHIDTKYAFNDKLLFPDSAALQRLPMQHTEEDDASAVKKTMELLSVADLQSSQQYMGLYLQQLRDRQKALKALTTPQVGDSLIKTDGTFWLKDLMSKAPKLNNTDLKQQAAMPLGQFLKFDPWTDQVLQMNVTYEPLLGAADKLPFEVTPVYIKLKYWTAPAAPAPPAAAPADATAAPAADGTTATPAPAAPAADQGTAAPAPATQPAQPQPQQ</sequence>
<evidence type="ECO:0000313" key="4">
    <source>
        <dbReference type="Proteomes" id="UP001596391"/>
    </source>
</evidence>
<evidence type="ECO:0000313" key="3">
    <source>
        <dbReference type="EMBL" id="MFC6645000.1"/>
    </source>
</evidence>
<feature type="chain" id="PRO_5047343640" evidence="2">
    <location>
        <begin position="26"/>
        <end position="632"/>
    </location>
</feature>
<protein>
    <submittedName>
        <fullName evidence="3">Uncharacterized protein</fullName>
    </submittedName>
</protein>
<name>A0ABW1Z7P6_9BACT</name>
<dbReference type="RefSeq" id="WP_263371399.1">
    <property type="nucleotide sequence ID" value="NZ_JAGSYD010000003.1"/>
</dbReference>
<dbReference type="Proteomes" id="UP001596391">
    <property type="component" value="Unassembled WGS sequence"/>
</dbReference>
<evidence type="ECO:0000256" key="2">
    <source>
        <dbReference type="SAM" id="SignalP"/>
    </source>
</evidence>
<keyword evidence="2" id="KW-0732">Signal</keyword>
<keyword evidence="4" id="KW-1185">Reference proteome</keyword>
<feature type="compositionally biased region" description="Low complexity" evidence="1">
    <location>
        <begin position="588"/>
        <end position="626"/>
    </location>
</feature>
<accession>A0ABW1Z7P6</accession>
<comment type="caution">
    <text evidence="3">The sequence shown here is derived from an EMBL/GenBank/DDBJ whole genome shotgun (WGS) entry which is preliminary data.</text>
</comment>
<gene>
    <name evidence="3" type="ORF">ACFQBQ_05210</name>
</gene>
<organism evidence="3 4">
    <name type="scientific">Granulicella cerasi</name>
    <dbReference type="NCBI Taxonomy" id="741063"/>
    <lineage>
        <taxon>Bacteria</taxon>
        <taxon>Pseudomonadati</taxon>
        <taxon>Acidobacteriota</taxon>
        <taxon>Terriglobia</taxon>
        <taxon>Terriglobales</taxon>
        <taxon>Acidobacteriaceae</taxon>
        <taxon>Granulicella</taxon>
    </lineage>
</organism>
<feature type="region of interest" description="Disordered" evidence="1">
    <location>
        <begin position="582"/>
        <end position="632"/>
    </location>
</feature>
<reference evidence="4" key="1">
    <citation type="journal article" date="2019" name="Int. J. Syst. Evol. Microbiol.">
        <title>The Global Catalogue of Microorganisms (GCM) 10K type strain sequencing project: providing services to taxonomists for standard genome sequencing and annotation.</title>
        <authorList>
            <consortium name="The Broad Institute Genomics Platform"/>
            <consortium name="The Broad Institute Genome Sequencing Center for Infectious Disease"/>
            <person name="Wu L."/>
            <person name="Ma J."/>
        </authorList>
    </citation>
    <scope>NUCLEOTIDE SEQUENCE [LARGE SCALE GENOMIC DNA]</scope>
    <source>
        <strain evidence="4">CGMCC 1.16026</strain>
    </source>
</reference>
<evidence type="ECO:0000256" key="1">
    <source>
        <dbReference type="SAM" id="MobiDB-lite"/>
    </source>
</evidence>
<feature type="signal peptide" evidence="2">
    <location>
        <begin position="1"/>
        <end position="25"/>
    </location>
</feature>
<proteinExistence type="predicted"/>
<dbReference type="EMBL" id="JBHSWI010000001">
    <property type="protein sequence ID" value="MFC6645000.1"/>
    <property type="molecule type" value="Genomic_DNA"/>
</dbReference>